<name>A0AAE1DXK1_9GAST</name>
<evidence type="ECO:0000313" key="2">
    <source>
        <dbReference type="Proteomes" id="UP001283361"/>
    </source>
</evidence>
<evidence type="ECO:0000313" key="1">
    <source>
        <dbReference type="EMBL" id="KAK3785248.1"/>
    </source>
</evidence>
<proteinExistence type="predicted"/>
<dbReference type="EMBL" id="JAWDGP010002150">
    <property type="protein sequence ID" value="KAK3785248.1"/>
    <property type="molecule type" value="Genomic_DNA"/>
</dbReference>
<keyword evidence="2" id="KW-1185">Reference proteome</keyword>
<sequence>MNSARHLLTRHRWRDALPSLRSSNDKILMSHHLPQVPPSSTGHTIFHRSHHLPQVTPSSTGHTIFHKSHHLPQVTPSSTGHTIFLVS</sequence>
<accession>A0AAE1DXK1</accession>
<dbReference type="Proteomes" id="UP001283361">
    <property type="component" value="Unassembled WGS sequence"/>
</dbReference>
<gene>
    <name evidence="1" type="ORF">RRG08_036784</name>
</gene>
<organism evidence="1 2">
    <name type="scientific">Elysia crispata</name>
    <name type="common">lettuce slug</name>
    <dbReference type="NCBI Taxonomy" id="231223"/>
    <lineage>
        <taxon>Eukaryota</taxon>
        <taxon>Metazoa</taxon>
        <taxon>Spiralia</taxon>
        <taxon>Lophotrochozoa</taxon>
        <taxon>Mollusca</taxon>
        <taxon>Gastropoda</taxon>
        <taxon>Heterobranchia</taxon>
        <taxon>Euthyneura</taxon>
        <taxon>Panpulmonata</taxon>
        <taxon>Sacoglossa</taxon>
        <taxon>Placobranchoidea</taxon>
        <taxon>Plakobranchidae</taxon>
        <taxon>Elysia</taxon>
    </lineage>
</organism>
<protein>
    <submittedName>
        <fullName evidence="1">Uncharacterized protein</fullName>
    </submittedName>
</protein>
<dbReference type="AlphaFoldDB" id="A0AAE1DXK1"/>
<reference evidence="1" key="1">
    <citation type="journal article" date="2023" name="G3 (Bethesda)">
        <title>A reference genome for the long-term kleptoplast-retaining sea slug Elysia crispata morphotype clarki.</title>
        <authorList>
            <person name="Eastman K.E."/>
            <person name="Pendleton A.L."/>
            <person name="Shaikh M.A."/>
            <person name="Suttiyut T."/>
            <person name="Ogas R."/>
            <person name="Tomko P."/>
            <person name="Gavelis G."/>
            <person name="Widhalm J.R."/>
            <person name="Wisecaver J.H."/>
        </authorList>
    </citation>
    <scope>NUCLEOTIDE SEQUENCE</scope>
    <source>
        <strain evidence="1">ECLA1</strain>
    </source>
</reference>
<comment type="caution">
    <text evidence="1">The sequence shown here is derived from an EMBL/GenBank/DDBJ whole genome shotgun (WGS) entry which is preliminary data.</text>
</comment>